<organism evidence="6 7">
    <name type="scientific">Armadillidium nasatum</name>
    <dbReference type="NCBI Taxonomy" id="96803"/>
    <lineage>
        <taxon>Eukaryota</taxon>
        <taxon>Metazoa</taxon>
        <taxon>Ecdysozoa</taxon>
        <taxon>Arthropoda</taxon>
        <taxon>Crustacea</taxon>
        <taxon>Multicrustacea</taxon>
        <taxon>Malacostraca</taxon>
        <taxon>Eumalacostraca</taxon>
        <taxon>Peracarida</taxon>
        <taxon>Isopoda</taxon>
        <taxon>Oniscidea</taxon>
        <taxon>Crinocheta</taxon>
        <taxon>Armadillidiidae</taxon>
        <taxon>Armadillidium</taxon>
    </lineage>
</organism>
<dbReference type="PROSITE" id="PS00183">
    <property type="entry name" value="UBC_1"/>
    <property type="match status" value="1"/>
</dbReference>
<proteinExistence type="inferred from homology"/>
<keyword evidence="1" id="KW-0808">Transferase</keyword>
<keyword evidence="2 4" id="KW-0833">Ubl conjugation pathway</keyword>
<feature type="active site" description="Glycyl thioester intermediate" evidence="3">
    <location>
        <position position="46"/>
    </location>
</feature>
<dbReference type="GO" id="GO:0005524">
    <property type="term" value="F:ATP binding"/>
    <property type="evidence" value="ECO:0007669"/>
    <property type="project" value="UniProtKB-UniRule"/>
</dbReference>
<dbReference type="GO" id="GO:0016740">
    <property type="term" value="F:transferase activity"/>
    <property type="evidence" value="ECO:0007669"/>
    <property type="project" value="UniProtKB-KW"/>
</dbReference>
<accession>A0A5N5SRV8</accession>
<dbReference type="InterPro" id="IPR016135">
    <property type="entry name" value="UBQ-conjugating_enzyme/RWD"/>
</dbReference>
<evidence type="ECO:0000256" key="3">
    <source>
        <dbReference type="PROSITE-ProRule" id="PRU10133"/>
    </source>
</evidence>
<dbReference type="OrthoDB" id="9978460at2759"/>
<name>A0A5N5SRV8_9CRUS</name>
<dbReference type="AlphaFoldDB" id="A0A5N5SRV8"/>
<feature type="domain" description="UBC core" evidence="5">
    <location>
        <begin position="1"/>
        <end position="135"/>
    </location>
</feature>
<dbReference type="Gene3D" id="3.10.110.10">
    <property type="entry name" value="Ubiquitin Conjugating Enzyme"/>
    <property type="match status" value="1"/>
</dbReference>
<dbReference type="EMBL" id="SEYY01020933">
    <property type="protein sequence ID" value="KAB7496903.1"/>
    <property type="molecule type" value="Genomic_DNA"/>
</dbReference>
<evidence type="ECO:0000313" key="6">
    <source>
        <dbReference type="EMBL" id="KAB7496903.1"/>
    </source>
</evidence>
<protein>
    <submittedName>
        <fullName evidence="6">Ubiquitin-conjugating enzyme E2 T</fullName>
    </submittedName>
</protein>
<dbReference type="PANTHER" id="PTHR24068">
    <property type="entry name" value="UBIQUITIN-CONJUGATING ENZYME E2"/>
    <property type="match status" value="1"/>
</dbReference>
<comment type="similarity">
    <text evidence="4">Belongs to the ubiquitin-conjugating enzyme family.</text>
</comment>
<evidence type="ECO:0000256" key="4">
    <source>
        <dbReference type="RuleBase" id="RU362109"/>
    </source>
</evidence>
<dbReference type="Pfam" id="PF00179">
    <property type="entry name" value="UQ_con"/>
    <property type="match status" value="1"/>
</dbReference>
<dbReference type="SUPFAM" id="SSF54495">
    <property type="entry name" value="UBC-like"/>
    <property type="match status" value="1"/>
</dbReference>
<keyword evidence="4" id="KW-0547">Nucleotide-binding</keyword>
<dbReference type="Proteomes" id="UP000326759">
    <property type="component" value="Unassembled WGS sequence"/>
</dbReference>
<keyword evidence="7" id="KW-1185">Reference proteome</keyword>
<dbReference type="InterPro" id="IPR023313">
    <property type="entry name" value="UBQ-conjugating_AS"/>
</dbReference>
<sequence length="191" mass="22281">MIIICLPRRKFQVGNRNPERYPFNPPNIRFLTPIYHPNIDNMGRICLDLLKMPPSGGWRPALSISNILTSIRVLMNAPNPDDPLVPEIIYSKFCSVNLYLFYESCLVALKSAEEFKMNPTLFEANAKIWTQKYALDKNVVKNVKGYSSNARINQSMLGRSIMYFYRSLLTTDLEEREVYQRLTKNKYFLKK</sequence>
<reference evidence="6 7" key="1">
    <citation type="journal article" date="2019" name="PLoS Biol.">
        <title>Sex chromosomes control vertical transmission of feminizing Wolbachia symbionts in an isopod.</title>
        <authorList>
            <person name="Becking T."/>
            <person name="Chebbi M.A."/>
            <person name="Giraud I."/>
            <person name="Moumen B."/>
            <person name="Laverre T."/>
            <person name="Caubet Y."/>
            <person name="Peccoud J."/>
            <person name="Gilbert C."/>
            <person name="Cordaux R."/>
        </authorList>
    </citation>
    <scope>NUCLEOTIDE SEQUENCE [LARGE SCALE GENOMIC DNA]</scope>
    <source>
        <strain evidence="6">ANa2</strain>
        <tissue evidence="6">Whole body excluding digestive tract and cuticle</tissue>
    </source>
</reference>
<evidence type="ECO:0000256" key="1">
    <source>
        <dbReference type="ARBA" id="ARBA00022679"/>
    </source>
</evidence>
<keyword evidence="4" id="KW-0067">ATP-binding</keyword>
<dbReference type="SMART" id="SM00212">
    <property type="entry name" value="UBCc"/>
    <property type="match status" value="1"/>
</dbReference>
<gene>
    <name evidence="6" type="primary">ube2t</name>
    <name evidence="6" type="ORF">Anas_04914</name>
</gene>
<evidence type="ECO:0000259" key="5">
    <source>
        <dbReference type="PROSITE" id="PS50127"/>
    </source>
</evidence>
<dbReference type="InterPro" id="IPR000608">
    <property type="entry name" value="UBC"/>
</dbReference>
<dbReference type="PROSITE" id="PS50127">
    <property type="entry name" value="UBC_2"/>
    <property type="match status" value="1"/>
</dbReference>
<evidence type="ECO:0000313" key="7">
    <source>
        <dbReference type="Proteomes" id="UP000326759"/>
    </source>
</evidence>
<evidence type="ECO:0000256" key="2">
    <source>
        <dbReference type="ARBA" id="ARBA00022786"/>
    </source>
</evidence>
<comment type="caution">
    <text evidence="6">The sequence shown here is derived from an EMBL/GenBank/DDBJ whole genome shotgun (WGS) entry which is preliminary data.</text>
</comment>